<dbReference type="SUPFAM" id="SSF53474">
    <property type="entry name" value="alpha/beta-Hydrolases"/>
    <property type="match status" value="1"/>
</dbReference>
<dbReference type="PROSITE" id="PS00941">
    <property type="entry name" value="CARBOXYLESTERASE_B_2"/>
    <property type="match status" value="1"/>
</dbReference>
<dbReference type="InterPro" id="IPR002018">
    <property type="entry name" value="CarbesteraseB"/>
</dbReference>
<comment type="caution">
    <text evidence="6">The sequence shown here is derived from an EMBL/GenBank/DDBJ whole genome shotgun (WGS) entry which is preliminary data.</text>
</comment>
<dbReference type="Pfam" id="PF00135">
    <property type="entry name" value="COesterase"/>
    <property type="match status" value="1"/>
</dbReference>
<keyword evidence="3" id="KW-1133">Transmembrane helix</keyword>
<feature type="signal peptide" evidence="4">
    <location>
        <begin position="1"/>
        <end position="22"/>
    </location>
</feature>
<dbReference type="EMBL" id="JAZGQO010000007">
    <property type="protein sequence ID" value="KAK6181666.1"/>
    <property type="molecule type" value="Genomic_DNA"/>
</dbReference>
<evidence type="ECO:0000256" key="4">
    <source>
        <dbReference type="SAM" id="SignalP"/>
    </source>
</evidence>
<evidence type="ECO:0000259" key="5">
    <source>
        <dbReference type="Pfam" id="PF00135"/>
    </source>
</evidence>
<dbReference type="InterPro" id="IPR029058">
    <property type="entry name" value="AB_hydrolase_fold"/>
</dbReference>
<dbReference type="AlphaFoldDB" id="A0AAN8JPQ7"/>
<name>A0AAN8JPQ7_PATCE</name>
<organism evidence="6 7">
    <name type="scientific">Patella caerulea</name>
    <name type="common">Rayed Mediterranean limpet</name>
    <dbReference type="NCBI Taxonomy" id="87958"/>
    <lineage>
        <taxon>Eukaryota</taxon>
        <taxon>Metazoa</taxon>
        <taxon>Spiralia</taxon>
        <taxon>Lophotrochozoa</taxon>
        <taxon>Mollusca</taxon>
        <taxon>Gastropoda</taxon>
        <taxon>Patellogastropoda</taxon>
        <taxon>Patelloidea</taxon>
        <taxon>Patellidae</taxon>
        <taxon>Patella</taxon>
    </lineage>
</organism>
<feature type="chain" id="PRO_5043013887" description="Carboxylesterase type B domain-containing protein" evidence="4">
    <location>
        <begin position="23"/>
        <end position="651"/>
    </location>
</feature>
<dbReference type="InterPro" id="IPR051093">
    <property type="entry name" value="Neuroligin/BSAL"/>
</dbReference>
<feature type="domain" description="Carboxylesterase type B" evidence="5">
    <location>
        <begin position="22"/>
        <end position="500"/>
    </location>
</feature>
<evidence type="ECO:0000256" key="1">
    <source>
        <dbReference type="ARBA" id="ARBA00005964"/>
    </source>
</evidence>
<dbReference type="Gene3D" id="3.40.50.1820">
    <property type="entry name" value="alpha/beta hydrolase"/>
    <property type="match status" value="1"/>
</dbReference>
<proteinExistence type="inferred from homology"/>
<accession>A0AAN8JPQ7</accession>
<protein>
    <recommendedName>
        <fullName evidence="5">Carboxylesterase type B domain-containing protein</fullName>
    </recommendedName>
</protein>
<reference evidence="6 7" key="1">
    <citation type="submission" date="2024-01" db="EMBL/GenBank/DDBJ databases">
        <title>The genome of the rayed Mediterranean limpet Patella caerulea (Linnaeus, 1758).</title>
        <authorList>
            <person name="Anh-Thu Weber A."/>
            <person name="Halstead-Nussloch G."/>
        </authorList>
    </citation>
    <scope>NUCLEOTIDE SEQUENCE [LARGE SCALE GENOMIC DNA]</scope>
    <source>
        <strain evidence="6">AATW-2023a</strain>
        <tissue evidence="6">Whole specimen</tissue>
    </source>
</reference>
<sequence length="651" mass="73260">MDYIRLLFVLVLYFVNSYRCDSSTVRTSNGNITGYVEKIGSNRVTVFLGIPYAQPPVGQLRFNPPQSLNLKPSKNIHAKKFKPSCLQDISKVIIPNAAFLESNAISEDCLYLNIYVPLTKNQNSFRRKVMVWIHGGQFQYGSGNTFDALHLAQKGDVIVVTINYRLGVFGFMGTDSETSGNWGLLDQRMALLWVNQNIAYFGGDVYDVTIFGEEAGGSSVGLHVISPISQTLFTKAVSHGGLNFNYVVTKNPRKYTHILMAVTSCIESGPTMLVRINCLRNIDAEILLRISLNKDMFGPFLPTIDCLFLPSSPYKLYSSQIHNRVPYLVGMNIGMGSITTTTASAFLGDIIQTLSPRQTLSDKQYQLFRDTILALVLFHYQSDQPIPDENVNIFHKAKEDFQLSEILNILKEHAMSSSTFLYSFNTGETRWSNSTVGHLPLMLDNDINYRPSRHSAVHQLIMSAWISFSKTGYPMHDNKNITWQTFNKSHTYLVISPNSSLKVESITNLLPNRETILWTKVVPGVVSLVGTSCVSEDMALVDEHDSINNRIIQPQNNFEKTWGMTQGQMEALLISVVLALLFVSVICIGLVRMIIQPPIFKSRTTGQQQFGHSNRQQNYDNEAFNLRHNSNVQSVTSIELSENKRNYFTSM</sequence>
<evidence type="ECO:0000313" key="6">
    <source>
        <dbReference type="EMBL" id="KAK6181666.1"/>
    </source>
</evidence>
<keyword evidence="3" id="KW-0812">Transmembrane</keyword>
<gene>
    <name evidence="6" type="ORF">SNE40_009477</name>
</gene>
<dbReference type="InterPro" id="IPR019819">
    <property type="entry name" value="Carboxylesterase_B_CS"/>
</dbReference>
<evidence type="ECO:0000256" key="2">
    <source>
        <dbReference type="ARBA" id="ARBA00022729"/>
    </source>
</evidence>
<comment type="similarity">
    <text evidence="1">Belongs to the type-B carboxylesterase/lipase family.</text>
</comment>
<dbReference type="Proteomes" id="UP001347796">
    <property type="component" value="Unassembled WGS sequence"/>
</dbReference>
<keyword evidence="7" id="KW-1185">Reference proteome</keyword>
<evidence type="ECO:0000256" key="3">
    <source>
        <dbReference type="SAM" id="Phobius"/>
    </source>
</evidence>
<keyword evidence="2 4" id="KW-0732">Signal</keyword>
<dbReference type="PANTHER" id="PTHR43903">
    <property type="entry name" value="NEUROLIGIN"/>
    <property type="match status" value="1"/>
</dbReference>
<feature type="transmembrane region" description="Helical" evidence="3">
    <location>
        <begin position="571"/>
        <end position="595"/>
    </location>
</feature>
<keyword evidence="3" id="KW-0472">Membrane</keyword>
<evidence type="ECO:0000313" key="7">
    <source>
        <dbReference type="Proteomes" id="UP001347796"/>
    </source>
</evidence>